<dbReference type="RefSeq" id="WP_207862867.1">
    <property type="nucleotide sequence ID" value="NZ_JAFREP010000045.1"/>
</dbReference>
<evidence type="ECO:0000256" key="3">
    <source>
        <dbReference type="ARBA" id="ARBA00022729"/>
    </source>
</evidence>
<evidence type="ECO:0000313" key="6">
    <source>
        <dbReference type="Proteomes" id="UP000664417"/>
    </source>
</evidence>
<name>A0A8J7QQ62_9BACT</name>
<comment type="caution">
    <text evidence="5">The sequence shown here is derived from an EMBL/GenBank/DDBJ whole genome shotgun (WGS) entry which is preliminary data.</text>
</comment>
<dbReference type="SUPFAM" id="SSF69318">
    <property type="entry name" value="Integrin alpha N-terminal domain"/>
    <property type="match status" value="1"/>
</dbReference>
<evidence type="ECO:0000256" key="4">
    <source>
        <dbReference type="SAM" id="MobiDB-lite"/>
    </source>
</evidence>
<dbReference type="PROSITE" id="PS00330">
    <property type="entry name" value="HEMOLYSIN_CALCIUM"/>
    <property type="match status" value="2"/>
</dbReference>
<dbReference type="InterPro" id="IPR018511">
    <property type="entry name" value="Hemolysin-typ_Ca-bd_CS"/>
</dbReference>
<comment type="subcellular location">
    <subcellularLocation>
        <location evidence="1">Secreted</location>
    </subcellularLocation>
</comment>
<dbReference type="PRINTS" id="PR00313">
    <property type="entry name" value="CABNDNGRPT"/>
</dbReference>
<dbReference type="InterPro" id="IPR011049">
    <property type="entry name" value="Serralysin-like_metalloprot_C"/>
</dbReference>
<dbReference type="InterPro" id="IPR050557">
    <property type="entry name" value="RTX_toxin/Mannuronan_C5-epim"/>
</dbReference>
<dbReference type="InterPro" id="IPR001343">
    <property type="entry name" value="Hemolysn_Ca-bd"/>
</dbReference>
<dbReference type="InterPro" id="IPR028994">
    <property type="entry name" value="Integrin_alpha_N"/>
</dbReference>
<keyword evidence="6" id="KW-1185">Reference proteome</keyword>
<dbReference type="Gene3D" id="2.130.10.130">
    <property type="entry name" value="Integrin alpha, N-terminal"/>
    <property type="match status" value="1"/>
</dbReference>
<gene>
    <name evidence="5" type="ORF">J3U88_30805</name>
</gene>
<protein>
    <submittedName>
        <fullName evidence="5">VCBS repeat-containing protein</fullName>
    </submittedName>
</protein>
<dbReference type="SUPFAM" id="SSF51120">
    <property type="entry name" value="beta-Roll"/>
    <property type="match status" value="3"/>
</dbReference>
<dbReference type="Pfam" id="PF13517">
    <property type="entry name" value="FG-GAP_3"/>
    <property type="match status" value="1"/>
</dbReference>
<proteinExistence type="predicted"/>
<dbReference type="Gene3D" id="2.150.10.10">
    <property type="entry name" value="Serralysin-like metalloprotease, C-terminal"/>
    <property type="match status" value="2"/>
</dbReference>
<evidence type="ECO:0000256" key="1">
    <source>
        <dbReference type="ARBA" id="ARBA00004613"/>
    </source>
</evidence>
<accession>A0A8J7QQ62</accession>
<sequence>MRQRHFTDSQNIQLRKLQQIEVHQRLIESARWDQHKTAQVYWEHDAVAANLPLDEYSGTMHYEAHGHLTHVAKRTPEELAELFAERFTTNPGLFENTHELAFLSCELSEQYVSDFLRNLHLKMNDHLPPGSNHDLDVYFFKNPISLLPEPYTQDGTTVELRLGSFKILDDFIRVHDFRNPDFIRGDDNPVDQVGKSRYRFDRLTPADARSLGQALTNSPLKNITLNTLGYQLYLSGLRLKQYIPNKLTYLARLEQVVHEHVQNLGSEDYTKEYFFPADHEFGDTDEYEEMVTRLKENLPENLVGTLAQDLIDEGVVYDNQSRSNPRPDEDDPSEPERDALGLGPEEDFQTGRHQEPWYTEVSPEERLSLEAAVGNEVAGQFQHFQQKHQPLLDIQPDFSADIVRNGRLSENTQRLRATLTLQHDLNLVAETMKAVVEPGFYIDETSTVTTRAENGDLTIRFRSTDQEATISRAHEITVPEEQLQSLKFIHEVREHGTTNSTREMIGRGMGVYGVMMGFSAGIQDLQKGEWHRAIIDLSQALHGAGSLSGLNAKAEAAAARAVGAAIRPAAQRLAAFAGAHGDIMLVRAATRLGTTLVGAGEAMSRLPIVGTAFGVYNVIQDLERNSTIGDVNAVLDSAIVTLQLAALANPGLEVVVLALVAVRIVDDIVYNDVAAELHKLGPDADFGDKTLAVLKGLGHAVNDFENTTNPLMAVGDMLVQDTILKSTADRQAAYIDSMADYHTFFRVRPEGIIDFTAGEHAYDIGEVHFQLGEPGEASQMSFFAFDKATGQMHEYYQKLAHINVSHDIVLGFGEAVNKIEMREVSSKFMNLITVNTYTMIDHLEYNAATRHGVYVGNSQDNTFYMLQENPFPGDKPRYDLAQYHYVIGGRQGNDRFIIGPQETFVVGGEGNDYYEVRHALARTTIVNEDETANPGRDRLQLPLTLRQVGMLRDGDDLQVLNAAGLSTQAAIDPLPSNPLIGKLKHTQQLHHQLVSFRQGATIITLQDYFAGPAHQHIGIYTEDGFLIEPVFLGDEQVDFKVTAWDLNSSVTPLAFMLHEGGHQGAWWHDIVWIQAGANNDWLFGNGQDNFLHGGGVNMQRTNNHEPTHELMAGYEGADTYLLQFPTATLPTNTPTIIGIYNAAQDTAVDQILIPRDFADIQVSGNDHLPRLNVPDWGNPFRGAILTFADMPNFAVQILDGWDHAVLVSRDGYHFMLETDENKQFQTTVLSINQEGLVQAPETLDLTLMPEVDAVQGARAFPNTIIGNARNNQITGGNQGNLLRGGDGRDLLTGGRGSDRLYGDGGDDELHGGGGTDYLFGGPGDDVLYGGFVHRNENHNGDYLDGGPGFDTALFAGDPIHSQGVSVFLGSGRVSGGDGHGDHLVSIEAVYGSPFADQFWDSHGDDWFHGDDGNDTLILTYGNDVFRGGNGHDRITVNIAQAKGTKRLINLAEDGRSDTLTLIGAHADNMRFAFEGEHGDLVITTTQNPSLRIVVQDFQRSALHRHLDLWTDDGFSPILGDGKLAYVPLNGRVFAGHAGAFKALGQLDNIAQLWLTDAGEPWVLTHEHRVYCWLFDRWREVATPTRMRELQVVDGDILHAHGFDDILWRRRGFDGQWEPLSAFNPDHNRKGYRPVALFPVAGTNRNDLLAYNRHTRTLATFQAETGVYLSETPTQASTVRLAADSQVLAAGDFDGDGQPDWLTRDRVGTLALVRGGVTDPVRNLVASSNGWSPLTVGNFDGRAGDELLVVHEDTRALALWRFDTQHGLSIQSLTSHAPTDTVFAGDFDGNGWDDLAWEQPGELTVWLMNGGVVTAARTYQAPNDQTLRTVGDFDGDGREDLLLRGDDESFPIIWHMNGLGQPAVGTYTAGVAGFPGVMAGDLNGDGRSDLVWYDHNGFNLLDPFVSSGVNR</sequence>
<keyword evidence="3" id="KW-0732">Signal</keyword>
<evidence type="ECO:0000256" key="2">
    <source>
        <dbReference type="ARBA" id="ARBA00022525"/>
    </source>
</evidence>
<organism evidence="5 6">
    <name type="scientific">Acanthopleuribacter pedis</name>
    <dbReference type="NCBI Taxonomy" id="442870"/>
    <lineage>
        <taxon>Bacteria</taxon>
        <taxon>Pseudomonadati</taxon>
        <taxon>Acidobacteriota</taxon>
        <taxon>Holophagae</taxon>
        <taxon>Acanthopleuribacterales</taxon>
        <taxon>Acanthopleuribacteraceae</taxon>
        <taxon>Acanthopleuribacter</taxon>
    </lineage>
</organism>
<evidence type="ECO:0000313" key="5">
    <source>
        <dbReference type="EMBL" id="MBO1322895.1"/>
    </source>
</evidence>
<dbReference type="GO" id="GO:0005576">
    <property type="term" value="C:extracellular region"/>
    <property type="evidence" value="ECO:0007669"/>
    <property type="project" value="UniProtKB-SubCell"/>
</dbReference>
<feature type="region of interest" description="Disordered" evidence="4">
    <location>
        <begin position="316"/>
        <end position="357"/>
    </location>
</feature>
<dbReference type="Pfam" id="PF00353">
    <property type="entry name" value="HemolysinCabind"/>
    <property type="match status" value="4"/>
</dbReference>
<dbReference type="EMBL" id="JAFREP010000045">
    <property type="protein sequence ID" value="MBO1322895.1"/>
    <property type="molecule type" value="Genomic_DNA"/>
</dbReference>
<dbReference type="InterPro" id="IPR013517">
    <property type="entry name" value="FG-GAP"/>
</dbReference>
<keyword evidence="2" id="KW-0964">Secreted</keyword>
<reference evidence="5" key="1">
    <citation type="submission" date="2021-03" db="EMBL/GenBank/DDBJ databases">
        <authorList>
            <person name="Wang G."/>
        </authorList>
    </citation>
    <scope>NUCLEOTIDE SEQUENCE</scope>
    <source>
        <strain evidence="5">KCTC 12899</strain>
    </source>
</reference>
<dbReference type="PANTHER" id="PTHR38340:SF1">
    <property type="entry name" value="S-LAYER PROTEIN"/>
    <property type="match status" value="1"/>
</dbReference>
<dbReference type="PANTHER" id="PTHR38340">
    <property type="entry name" value="S-LAYER PROTEIN"/>
    <property type="match status" value="1"/>
</dbReference>
<dbReference type="GO" id="GO:0005509">
    <property type="term" value="F:calcium ion binding"/>
    <property type="evidence" value="ECO:0007669"/>
    <property type="project" value="InterPro"/>
</dbReference>
<dbReference type="Proteomes" id="UP000664417">
    <property type="component" value="Unassembled WGS sequence"/>
</dbReference>